<dbReference type="Proteomes" id="UP000694920">
    <property type="component" value="Unplaced"/>
</dbReference>
<evidence type="ECO:0000256" key="1">
    <source>
        <dbReference type="SAM" id="SignalP"/>
    </source>
</evidence>
<reference evidence="3" key="1">
    <citation type="submission" date="2025-08" db="UniProtKB">
        <authorList>
            <consortium name="RefSeq"/>
        </authorList>
    </citation>
    <scope>IDENTIFICATION</scope>
</reference>
<proteinExistence type="predicted"/>
<keyword evidence="2" id="KW-1185">Reference proteome</keyword>
<sequence length="136" mass="15954">MFNFFLFILSFLLELPMREPERPPANGQNHEEVRDFEFFDTLPNHLNGHEEVVDLPDEWLQLPAPQMSRILSRINIGEVRGPGYFFYPGIGDHFWFVTTGIRVRPAVPVAEIQEGRRLFRPRDPPAPLRRPHNPLR</sequence>
<dbReference type="KEGG" id="ccin:107273114"/>
<feature type="chain" id="PRO_5042608183" evidence="1">
    <location>
        <begin position="21"/>
        <end position="136"/>
    </location>
</feature>
<dbReference type="RefSeq" id="XP_015606437.1">
    <property type="nucleotide sequence ID" value="XM_015750951.2"/>
</dbReference>
<feature type="signal peptide" evidence="1">
    <location>
        <begin position="1"/>
        <end position="20"/>
    </location>
</feature>
<protein>
    <submittedName>
        <fullName evidence="3">Uncharacterized protein LOC107273114</fullName>
    </submittedName>
</protein>
<evidence type="ECO:0000313" key="3">
    <source>
        <dbReference type="RefSeq" id="XP_015606437.1"/>
    </source>
</evidence>
<organism evidence="2 3">
    <name type="scientific">Cephus cinctus</name>
    <name type="common">Wheat stem sawfly</name>
    <dbReference type="NCBI Taxonomy" id="211228"/>
    <lineage>
        <taxon>Eukaryota</taxon>
        <taxon>Metazoa</taxon>
        <taxon>Ecdysozoa</taxon>
        <taxon>Arthropoda</taxon>
        <taxon>Hexapoda</taxon>
        <taxon>Insecta</taxon>
        <taxon>Pterygota</taxon>
        <taxon>Neoptera</taxon>
        <taxon>Endopterygota</taxon>
        <taxon>Hymenoptera</taxon>
        <taxon>Cephoidea</taxon>
        <taxon>Cephidae</taxon>
        <taxon>Cephus</taxon>
    </lineage>
</organism>
<name>A0AAJ7CC03_CEPCN</name>
<evidence type="ECO:0000313" key="2">
    <source>
        <dbReference type="Proteomes" id="UP000694920"/>
    </source>
</evidence>
<keyword evidence="1" id="KW-0732">Signal</keyword>
<dbReference type="GeneID" id="107273114"/>
<dbReference type="AlphaFoldDB" id="A0AAJ7CC03"/>
<gene>
    <name evidence="3" type="primary">LOC107273114</name>
</gene>
<accession>A0AAJ7CC03</accession>